<evidence type="ECO:0000313" key="1">
    <source>
        <dbReference type="EMBL" id="RLP72244.1"/>
    </source>
</evidence>
<protein>
    <submittedName>
        <fullName evidence="1">Uncharacterized protein</fullName>
    </submittedName>
</protein>
<evidence type="ECO:0000313" key="2">
    <source>
        <dbReference type="Proteomes" id="UP000269692"/>
    </source>
</evidence>
<dbReference type="Proteomes" id="UP000269692">
    <property type="component" value="Unassembled WGS sequence"/>
</dbReference>
<gene>
    <name evidence="1" type="ORF">D9R14_21635</name>
</gene>
<dbReference type="EMBL" id="RCTF01000027">
    <property type="protein sequence ID" value="RLP72244.1"/>
    <property type="molecule type" value="Genomic_DNA"/>
</dbReference>
<sequence>MSLLSAFLTDLDAARTAADVAETRYRAEVAAQTQALATARAHAYRRADLMASLAETTRDIESAELAAAAGQALLRARLGWDDDSPARSEVLTRFSDVALALYAAGHEADGAEADAPAPAEPAAPAEALAAFEDWYLATRETPFWYLFDHYFPETPLVDF</sequence>
<proteinExistence type="predicted"/>
<keyword evidence="2" id="KW-1185">Reference proteome</keyword>
<dbReference type="RefSeq" id="WP_121625555.1">
    <property type="nucleotide sequence ID" value="NZ_JACIIW010000002.1"/>
</dbReference>
<organism evidence="1 2">
    <name type="scientific">Xanthobacter tagetidis</name>
    <dbReference type="NCBI Taxonomy" id="60216"/>
    <lineage>
        <taxon>Bacteria</taxon>
        <taxon>Pseudomonadati</taxon>
        <taxon>Pseudomonadota</taxon>
        <taxon>Alphaproteobacteria</taxon>
        <taxon>Hyphomicrobiales</taxon>
        <taxon>Xanthobacteraceae</taxon>
        <taxon>Xanthobacter</taxon>
    </lineage>
</organism>
<dbReference type="AlphaFoldDB" id="A0A3L6ZWV2"/>
<comment type="caution">
    <text evidence="1">The sequence shown here is derived from an EMBL/GenBank/DDBJ whole genome shotgun (WGS) entry which is preliminary data.</text>
</comment>
<reference evidence="1 2" key="1">
    <citation type="submission" date="2018-10" db="EMBL/GenBank/DDBJ databases">
        <title>Xanthobacter tagetidis genome sequencing and assembly.</title>
        <authorList>
            <person name="Maclea K.S."/>
            <person name="Goen A.E."/>
            <person name="Fatima S.A."/>
        </authorList>
    </citation>
    <scope>NUCLEOTIDE SEQUENCE [LARGE SCALE GENOMIC DNA]</scope>
    <source>
        <strain evidence="1 2">ATCC 700314</strain>
    </source>
</reference>
<accession>A0A3L6ZWV2</accession>
<name>A0A3L6ZWV2_9HYPH</name>